<dbReference type="Proteomes" id="UP000524321">
    <property type="component" value="Unassembled WGS sequence"/>
</dbReference>
<dbReference type="RefSeq" id="WP_143888449.1">
    <property type="nucleotide sequence ID" value="NZ_CAXTGH010000033.1"/>
</dbReference>
<name>A0A663A083_PHOVU</name>
<evidence type="ECO:0000313" key="3">
    <source>
        <dbReference type="EMBL" id="NMW35795.1"/>
    </source>
</evidence>
<keyword evidence="5" id="KW-0012">Acyltransferase</keyword>
<dbReference type="PANTHER" id="PTHR23416:SF23">
    <property type="entry name" value="ACETYLTRANSFERASE C18B11.09C-RELATED"/>
    <property type="match status" value="1"/>
</dbReference>
<reference evidence="5 6" key="1">
    <citation type="journal article" date="2019" name="Nat. Commun.">
        <title>Gram positive-like bacteriocins with broad spectrum anti-Bacteroidales activity encoded on mobile elements of the human gut microbiota.</title>
        <authorList>
            <person name="Bechon N."/>
            <person name="Coyne M.J.Jr."/>
            <person name="Laclare-Mceneany V."/>
            <person name="Chatzidaki-Livanis M."/>
            <person name="Ghigo J.-M."/>
            <person name="Comstock L.E."/>
        </authorList>
    </citation>
    <scope>NUCLEOTIDE SEQUENCE [LARGE SCALE GENOMIC DNA]</scope>
    <source>
        <strain evidence="5 6">CL01T12C17</strain>
    </source>
</reference>
<dbReference type="EMBL" id="JABDSH010000065">
    <property type="protein sequence ID" value="NMW35795.1"/>
    <property type="molecule type" value="Genomic_DNA"/>
</dbReference>
<evidence type="ECO:0000313" key="6">
    <source>
        <dbReference type="Proteomes" id="UP000408523"/>
    </source>
</evidence>
<reference evidence="4 7" key="4">
    <citation type="submission" date="2020-07" db="EMBL/GenBank/DDBJ databases">
        <title>Bacterial metabolism rescues the inhibition of intestinal drug absorption by food and drug additives.</title>
        <authorList>
            <person name="Zou L."/>
            <person name="Spanogiannopoulos P."/>
            <person name="Chien H.-C."/>
            <person name="Pieper L.M."/>
            <person name="Cai W."/>
            <person name="Khuri N."/>
            <person name="Pottel J."/>
            <person name="Vora B."/>
            <person name="Ni Z."/>
            <person name="Tsakalozou E."/>
            <person name="Zhang W."/>
            <person name="Shoichet B.K."/>
            <person name="Giacomini K.M."/>
            <person name="Turnbaugh P.J."/>
        </authorList>
    </citation>
    <scope>NUCLEOTIDE SEQUENCE [LARGE SCALE GENOMIC DNA]</scope>
    <source>
        <strain evidence="4 7">B33</strain>
    </source>
</reference>
<dbReference type="GO" id="GO:0008374">
    <property type="term" value="F:O-acyltransferase activity"/>
    <property type="evidence" value="ECO:0007669"/>
    <property type="project" value="TreeGrafter"/>
</dbReference>
<keyword evidence="2 5" id="KW-0808">Transferase</keyword>
<dbReference type="Proteomes" id="UP000408523">
    <property type="component" value="Unassembled WGS sequence"/>
</dbReference>
<dbReference type="AlphaFoldDB" id="A0A663A083"/>
<dbReference type="Proteomes" id="UP000555193">
    <property type="component" value="Unassembled WGS sequence"/>
</dbReference>
<dbReference type="SUPFAM" id="SSF51161">
    <property type="entry name" value="Trimeric LpxA-like enzymes"/>
    <property type="match status" value="1"/>
</dbReference>
<evidence type="ECO:0000313" key="4">
    <source>
        <dbReference type="EMBL" id="NVB76151.1"/>
    </source>
</evidence>
<dbReference type="InterPro" id="IPR051159">
    <property type="entry name" value="Hexapeptide_acetyltransf"/>
</dbReference>
<dbReference type="EMBL" id="RWHZ01000024">
    <property type="protein sequence ID" value="TSE48687.1"/>
    <property type="molecule type" value="Genomic_DNA"/>
</dbReference>
<comment type="caution">
    <text evidence="5">The sequence shown here is derived from an EMBL/GenBank/DDBJ whole genome shotgun (WGS) entry which is preliminary data.</text>
</comment>
<dbReference type="PANTHER" id="PTHR23416">
    <property type="entry name" value="SIALIC ACID SYNTHASE-RELATED"/>
    <property type="match status" value="1"/>
</dbReference>
<dbReference type="InterPro" id="IPR001451">
    <property type="entry name" value="Hexapep"/>
</dbReference>
<dbReference type="Pfam" id="PF00132">
    <property type="entry name" value="Hexapep"/>
    <property type="match status" value="1"/>
</dbReference>
<dbReference type="Gene3D" id="2.160.10.10">
    <property type="entry name" value="Hexapeptide repeat proteins"/>
    <property type="match status" value="1"/>
</dbReference>
<evidence type="ECO:0000313" key="5">
    <source>
        <dbReference type="EMBL" id="TSE48687.1"/>
    </source>
</evidence>
<reference evidence="4 7" key="3">
    <citation type="submission" date="2020-04" db="EMBL/GenBank/DDBJ databases">
        <authorList>
            <person name="Pieper L."/>
        </authorList>
    </citation>
    <scope>NUCLEOTIDE SEQUENCE [LARGE SCALE GENOMIC DNA]</scope>
    <source>
        <strain evidence="4 7">B33</strain>
    </source>
</reference>
<dbReference type="EMBL" id="JABWDJ010000216">
    <property type="protein sequence ID" value="NVB76151.1"/>
    <property type="molecule type" value="Genomic_DNA"/>
</dbReference>
<accession>A0A663A083</accession>
<organism evidence="5 6">
    <name type="scientific">Phocaeicola vulgatus</name>
    <name type="common">Bacteroides vulgatus</name>
    <dbReference type="NCBI Taxonomy" id="821"/>
    <lineage>
        <taxon>Bacteria</taxon>
        <taxon>Pseudomonadati</taxon>
        <taxon>Bacteroidota</taxon>
        <taxon>Bacteroidia</taxon>
        <taxon>Bacteroidales</taxon>
        <taxon>Bacteroidaceae</taxon>
        <taxon>Phocaeicola</taxon>
    </lineage>
</organism>
<comment type="similarity">
    <text evidence="1">Belongs to the transferase hexapeptide repeat family.</text>
</comment>
<dbReference type="CDD" id="cd05825">
    <property type="entry name" value="LbH_wcaF_like"/>
    <property type="match status" value="1"/>
</dbReference>
<dbReference type="GO" id="GO:0005829">
    <property type="term" value="C:cytosol"/>
    <property type="evidence" value="ECO:0007669"/>
    <property type="project" value="TreeGrafter"/>
</dbReference>
<evidence type="ECO:0000256" key="2">
    <source>
        <dbReference type="ARBA" id="ARBA00022679"/>
    </source>
</evidence>
<sequence length="187" mass="21250">MNSKTELNIAENRNHLNYSKWIYVKRILWTFGKFFFRNSPRIAFGYRNTILRLFGAKIGKHVHIYSSTVIWFPWNLEIGDWSAIGEETLIYNLGKVTIGEKATVSHRVHVCAGTHDYTDPALPLLRPEIRIGNQTWICANTFIGPDIEIGEGAVIGAGTVMVKDAEPWGVYAGNPAKYIKKRILKNE</sequence>
<gene>
    <name evidence="5" type="ORF">EH214_02099</name>
    <name evidence="3" type="ORF">HKQ54_06445</name>
    <name evidence="4" type="ORF">HUV05_22145</name>
</gene>
<evidence type="ECO:0000256" key="1">
    <source>
        <dbReference type="ARBA" id="ARBA00007274"/>
    </source>
</evidence>
<evidence type="ECO:0000313" key="7">
    <source>
        <dbReference type="Proteomes" id="UP000524321"/>
    </source>
</evidence>
<protein>
    <submittedName>
        <fullName evidence="3 4">Colanic acid biosynthesis acetyltransferase</fullName>
    </submittedName>
    <submittedName>
        <fullName evidence="5">Putative acetyltransferase</fullName>
        <ecNumber evidence="5">2.3.1.-</ecNumber>
    </submittedName>
</protein>
<evidence type="ECO:0000313" key="8">
    <source>
        <dbReference type="Proteomes" id="UP000555193"/>
    </source>
</evidence>
<dbReference type="EC" id="2.3.1.-" evidence="5"/>
<reference evidence="3 8" key="2">
    <citation type="submission" date="2020-04" db="EMBL/GenBank/DDBJ databases">
        <title>A novel gut-associated lysogenic phage, Bacteroides phage BV01, alters the host transcriptome and bile acid metabolism in Bacteroides vulgatus.</title>
        <authorList>
            <person name="Campbell D.E."/>
            <person name="Ly L."/>
            <person name="Ridlon J.M."/>
            <person name="Hsiao A."/>
            <person name="Degnan P.H."/>
        </authorList>
    </citation>
    <scope>NUCLEOTIDE SEQUENCE [LARGE SCALE GENOMIC DNA]</scope>
    <source>
        <strain evidence="3 8">VPI-4506</strain>
    </source>
</reference>
<dbReference type="InterPro" id="IPR011004">
    <property type="entry name" value="Trimer_LpxA-like_sf"/>
</dbReference>
<proteinExistence type="inferred from homology"/>